<keyword evidence="4" id="KW-1185">Reference proteome</keyword>
<dbReference type="EMBL" id="JAUESC010000386">
    <property type="protein sequence ID" value="KAK0575578.1"/>
    <property type="molecule type" value="Genomic_DNA"/>
</dbReference>
<dbReference type="InterPro" id="IPR011707">
    <property type="entry name" value="Cu-oxidase-like_N"/>
</dbReference>
<reference evidence="3" key="2">
    <citation type="submission" date="2023-06" db="EMBL/GenBank/DDBJ databases">
        <authorList>
            <person name="Swenson N.G."/>
            <person name="Wegrzyn J.L."/>
            <person name="Mcevoy S.L."/>
        </authorList>
    </citation>
    <scope>NUCLEOTIDE SEQUENCE</scope>
    <source>
        <strain evidence="3">NS2018</strain>
        <tissue evidence="3">Leaf</tissue>
    </source>
</reference>
<dbReference type="SUPFAM" id="SSF49503">
    <property type="entry name" value="Cupredoxins"/>
    <property type="match status" value="2"/>
</dbReference>
<accession>A0AA39VEY3</accession>
<proteinExistence type="inferred from homology"/>
<gene>
    <name evidence="3" type="ORF">LWI29_003130</name>
</gene>
<dbReference type="InterPro" id="IPR008972">
    <property type="entry name" value="Cupredoxin"/>
</dbReference>
<dbReference type="Pfam" id="PF07732">
    <property type="entry name" value="Cu-oxidase_3"/>
    <property type="match status" value="1"/>
</dbReference>
<dbReference type="GO" id="GO:0005507">
    <property type="term" value="F:copper ion binding"/>
    <property type="evidence" value="ECO:0007669"/>
    <property type="project" value="InterPro"/>
</dbReference>
<dbReference type="CDD" id="cd13849">
    <property type="entry name" value="CuRO_1_LCC_plant"/>
    <property type="match status" value="1"/>
</dbReference>
<dbReference type="PANTHER" id="PTHR11709:SF410">
    <property type="entry name" value="LACCASE"/>
    <property type="match status" value="1"/>
</dbReference>
<evidence type="ECO:0000313" key="3">
    <source>
        <dbReference type="EMBL" id="KAK0575578.1"/>
    </source>
</evidence>
<dbReference type="GO" id="GO:0016491">
    <property type="term" value="F:oxidoreductase activity"/>
    <property type="evidence" value="ECO:0007669"/>
    <property type="project" value="TreeGrafter"/>
</dbReference>
<evidence type="ECO:0000259" key="2">
    <source>
        <dbReference type="Pfam" id="PF07732"/>
    </source>
</evidence>
<dbReference type="InterPro" id="IPR034288">
    <property type="entry name" value="CuRO_1_LCC"/>
</dbReference>
<organism evidence="3 4">
    <name type="scientific">Acer saccharum</name>
    <name type="common">Sugar maple</name>
    <dbReference type="NCBI Taxonomy" id="4024"/>
    <lineage>
        <taxon>Eukaryota</taxon>
        <taxon>Viridiplantae</taxon>
        <taxon>Streptophyta</taxon>
        <taxon>Embryophyta</taxon>
        <taxon>Tracheophyta</taxon>
        <taxon>Spermatophyta</taxon>
        <taxon>Magnoliopsida</taxon>
        <taxon>eudicotyledons</taxon>
        <taxon>Gunneridae</taxon>
        <taxon>Pentapetalae</taxon>
        <taxon>rosids</taxon>
        <taxon>malvids</taxon>
        <taxon>Sapindales</taxon>
        <taxon>Sapindaceae</taxon>
        <taxon>Hippocastanoideae</taxon>
        <taxon>Acereae</taxon>
        <taxon>Acer</taxon>
    </lineage>
</organism>
<sequence>MVDDQIVPSLGMIYYVEEKREHITFSGREDLLLHEEQIYSPNKYFWNYKDDIKAANDLLLKGDKEALQNLCDNQVERVSKIWNNNNVPMMSSIKNIPDATLTVTNKNYTRLRETKSILVVNDQFPDPPIHVRKGDTVFVNVYNYGDIQIILHWHGVKQPKNPWSDGPEYVTHCPIQPGNNFTYEVTNKNYTRLRETKSILVVNDQFPNPPIHVRKGDTVFVNVYNYGDIQIILHWHGVKQPKNPWSDGPEYVTQCPIQPGNNFTYEVIFSSEEGTLWWHAHSDWTRNTVMAPLSFIQLREPLHHIPNLMLKRYYHDNINTIRFLIPDLDMICI</sequence>
<evidence type="ECO:0000313" key="4">
    <source>
        <dbReference type="Proteomes" id="UP001168877"/>
    </source>
</evidence>
<comment type="caution">
    <text evidence="3">The sequence shown here is derived from an EMBL/GenBank/DDBJ whole genome shotgun (WGS) entry which is preliminary data.</text>
</comment>
<name>A0AA39VEY3_ACESA</name>
<evidence type="ECO:0000256" key="1">
    <source>
        <dbReference type="ARBA" id="ARBA00010609"/>
    </source>
</evidence>
<dbReference type="PANTHER" id="PTHR11709">
    <property type="entry name" value="MULTI-COPPER OXIDASE"/>
    <property type="match status" value="1"/>
</dbReference>
<dbReference type="InterPro" id="IPR045087">
    <property type="entry name" value="Cu-oxidase_fam"/>
</dbReference>
<feature type="domain" description="Plastocyanin-like" evidence="2">
    <location>
        <begin position="185"/>
        <end position="289"/>
    </location>
</feature>
<reference evidence="3" key="1">
    <citation type="journal article" date="2022" name="Plant J.">
        <title>Strategies of tolerance reflected in two North American maple genomes.</title>
        <authorList>
            <person name="McEvoy S.L."/>
            <person name="Sezen U.U."/>
            <person name="Trouern-Trend A."/>
            <person name="McMahon S.M."/>
            <person name="Schaberg P.G."/>
            <person name="Yang J."/>
            <person name="Wegrzyn J.L."/>
            <person name="Swenson N.G."/>
        </authorList>
    </citation>
    <scope>NUCLEOTIDE SEQUENCE</scope>
    <source>
        <strain evidence="3">NS2018</strain>
    </source>
</reference>
<dbReference type="Proteomes" id="UP001168877">
    <property type="component" value="Unassembled WGS sequence"/>
</dbReference>
<protein>
    <recommendedName>
        <fullName evidence="2">Plastocyanin-like domain-containing protein</fullName>
    </recommendedName>
</protein>
<dbReference type="Gene3D" id="2.60.40.420">
    <property type="entry name" value="Cupredoxins - blue copper proteins"/>
    <property type="match status" value="2"/>
</dbReference>
<dbReference type="AlphaFoldDB" id="A0AA39VEY3"/>
<comment type="similarity">
    <text evidence="1">Belongs to the multicopper oxidase family.</text>
</comment>